<evidence type="ECO:0000259" key="6">
    <source>
        <dbReference type="SMART" id="SM00983"/>
    </source>
</evidence>
<dbReference type="GO" id="GO:0004788">
    <property type="term" value="F:thiamine diphosphokinase activity"/>
    <property type="evidence" value="ECO:0007669"/>
    <property type="project" value="UniProtKB-UniRule"/>
</dbReference>
<dbReference type="GO" id="GO:0030975">
    <property type="term" value="F:thiamine binding"/>
    <property type="evidence" value="ECO:0007669"/>
    <property type="project" value="InterPro"/>
</dbReference>
<dbReference type="SMART" id="SM00983">
    <property type="entry name" value="TPK_B1_binding"/>
    <property type="match status" value="1"/>
</dbReference>
<dbReference type="AlphaFoldDB" id="A0A3N4UM01"/>
<keyword evidence="3 7" id="KW-0418">Kinase</keyword>
<dbReference type="EC" id="2.7.6.2" evidence="5"/>
<dbReference type="SUPFAM" id="SSF63862">
    <property type="entry name" value="Thiamin pyrophosphokinase, substrate-binding domain"/>
    <property type="match status" value="1"/>
</dbReference>
<dbReference type="GO" id="GO:0009229">
    <property type="term" value="P:thiamine diphosphate biosynthetic process"/>
    <property type="evidence" value="ECO:0007669"/>
    <property type="project" value="InterPro"/>
</dbReference>
<dbReference type="InterPro" id="IPR006282">
    <property type="entry name" value="Thi_PPkinase"/>
</dbReference>
<keyword evidence="1" id="KW-0808">Transferase</keyword>
<organism evidence="7 8">
    <name type="scientific">Pacificibacter maritimus</name>
    <dbReference type="NCBI Taxonomy" id="762213"/>
    <lineage>
        <taxon>Bacteria</taxon>
        <taxon>Pseudomonadati</taxon>
        <taxon>Pseudomonadota</taxon>
        <taxon>Alphaproteobacteria</taxon>
        <taxon>Rhodobacterales</taxon>
        <taxon>Roseobacteraceae</taxon>
        <taxon>Pacificibacter</taxon>
    </lineage>
</organism>
<dbReference type="PANTHER" id="PTHR41299">
    <property type="entry name" value="THIAMINE PYROPHOSPHOKINASE"/>
    <property type="match status" value="1"/>
</dbReference>
<dbReference type="NCBIfam" id="TIGR01378">
    <property type="entry name" value="thi_PPkinase"/>
    <property type="match status" value="1"/>
</dbReference>
<evidence type="ECO:0000313" key="8">
    <source>
        <dbReference type="Proteomes" id="UP000269689"/>
    </source>
</evidence>
<dbReference type="EMBL" id="RKQK01000001">
    <property type="protein sequence ID" value="RPE71028.1"/>
    <property type="molecule type" value="Genomic_DNA"/>
</dbReference>
<protein>
    <recommendedName>
        <fullName evidence="5">Thiamine diphosphokinase</fullName>
        <ecNumber evidence="5">2.7.6.2</ecNumber>
    </recommendedName>
</protein>
<evidence type="ECO:0000256" key="2">
    <source>
        <dbReference type="ARBA" id="ARBA00022741"/>
    </source>
</evidence>
<keyword evidence="8" id="KW-1185">Reference proteome</keyword>
<keyword evidence="4" id="KW-0067">ATP-binding</keyword>
<dbReference type="InterPro" id="IPR036759">
    <property type="entry name" value="TPK_catalytic_sf"/>
</dbReference>
<reference evidence="7 8" key="1">
    <citation type="submission" date="2018-11" db="EMBL/GenBank/DDBJ databases">
        <title>Genomic Encyclopedia of Type Strains, Phase IV (KMG-IV): sequencing the most valuable type-strain genomes for metagenomic binning, comparative biology and taxonomic classification.</title>
        <authorList>
            <person name="Goeker M."/>
        </authorList>
    </citation>
    <scope>NUCLEOTIDE SEQUENCE [LARGE SCALE GENOMIC DNA]</scope>
    <source>
        <strain evidence="7 8">DSM 104731</strain>
    </source>
</reference>
<dbReference type="GO" id="GO:0016301">
    <property type="term" value="F:kinase activity"/>
    <property type="evidence" value="ECO:0007669"/>
    <property type="project" value="UniProtKB-KW"/>
</dbReference>
<dbReference type="InterPro" id="IPR007371">
    <property type="entry name" value="TPK_catalytic"/>
</dbReference>
<gene>
    <name evidence="7" type="ORF">EDD53_0141</name>
</gene>
<evidence type="ECO:0000256" key="1">
    <source>
        <dbReference type="ARBA" id="ARBA00022679"/>
    </source>
</evidence>
<dbReference type="InterPro" id="IPR053149">
    <property type="entry name" value="TPK"/>
</dbReference>
<evidence type="ECO:0000256" key="4">
    <source>
        <dbReference type="ARBA" id="ARBA00022840"/>
    </source>
</evidence>
<dbReference type="Proteomes" id="UP000269689">
    <property type="component" value="Unassembled WGS sequence"/>
</dbReference>
<evidence type="ECO:0000313" key="7">
    <source>
        <dbReference type="EMBL" id="RPE71028.1"/>
    </source>
</evidence>
<dbReference type="Gene3D" id="3.40.50.10240">
    <property type="entry name" value="Thiamin pyrophosphokinase, catalytic domain"/>
    <property type="match status" value="1"/>
</dbReference>
<dbReference type="RefSeq" id="WP_123791283.1">
    <property type="nucleotide sequence ID" value="NZ_RKQK01000001.1"/>
</dbReference>
<dbReference type="InterPro" id="IPR007373">
    <property type="entry name" value="Thiamin_PyroPKinase_B1-bd"/>
</dbReference>
<sequence length="223" mass="24140">MINPILSYPKGVTLLGGGAVTPQALEAALQLAPHLVAADGAADVALDLGYQPEAVIGDFDSLSDQARQKLPPSSLYHITEQNSTDFEKCLSCVGSKLILGLGFMGRRIDHELAVYNTLVRFPQKRCIIVGEIDICFHAPRHLQIALDIGTRVSLFPFKPVSGRSKGLLWPIDTVPFAPAGRVGTSNEASAENVDLEFYDDGMLMILPRRCLPNLLDALGYDLP</sequence>
<evidence type="ECO:0000256" key="5">
    <source>
        <dbReference type="NCBIfam" id="TIGR01378"/>
    </source>
</evidence>
<dbReference type="OrthoDB" id="7057856at2"/>
<proteinExistence type="predicted"/>
<evidence type="ECO:0000256" key="3">
    <source>
        <dbReference type="ARBA" id="ARBA00022777"/>
    </source>
</evidence>
<dbReference type="InterPro" id="IPR036371">
    <property type="entry name" value="TPK_B1-bd_sf"/>
</dbReference>
<dbReference type="Pfam" id="PF04263">
    <property type="entry name" value="TPK_catalytic"/>
    <property type="match status" value="1"/>
</dbReference>
<name>A0A3N4UM01_9RHOB</name>
<dbReference type="GO" id="GO:0006772">
    <property type="term" value="P:thiamine metabolic process"/>
    <property type="evidence" value="ECO:0007669"/>
    <property type="project" value="UniProtKB-UniRule"/>
</dbReference>
<feature type="domain" description="Thiamin pyrophosphokinase thiamin-binding" evidence="6">
    <location>
        <begin position="130"/>
        <end position="204"/>
    </location>
</feature>
<keyword evidence="2" id="KW-0547">Nucleotide-binding</keyword>
<dbReference type="SUPFAM" id="SSF63999">
    <property type="entry name" value="Thiamin pyrophosphokinase, catalytic domain"/>
    <property type="match status" value="1"/>
</dbReference>
<comment type="caution">
    <text evidence="7">The sequence shown here is derived from an EMBL/GenBank/DDBJ whole genome shotgun (WGS) entry which is preliminary data.</text>
</comment>
<dbReference type="CDD" id="cd07995">
    <property type="entry name" value="TPK"/>
    <property type="match status" value="1"/>
</dbReference>
<dbReference type="PANTHER" id="PTHR41299:SF1">
    <property type="entry name" value="THIAMINE PYROPHOSPHOKINASE"/>
    <property type="match status" value="1"/>
</dbReference>
<accession>A0A3N4UM01</accession>
<dbReference type="GO" id="GO:0005524">
    <property type="term" value="F:ATP binding"/>
    <property type="evidence" value="ECO:0007669"/>
    <property type="project" value="UniProtKB-KW"/>
</dbReference>